<dbReference type="InterPro" id="IPR001128">
    <property type="entry name" value="Cyt_P450"/>
</dbReference>
<evidence type="ECO:0000256" key="9">
    <source>
        <dbReference type="ARBA" id="ARBA00022848"/>
    </source>
</evidence>
<dbReference type="PANTHER" id="PTHR24292">
    <property type="entry name" value="CYTOCHROME P450"/>
    <property type="match status" value="1"/>
</dbReference>
<dbReference type="AlphaFoldDB" id="A0AAV1IWD1"/>
<evidence type="ECO:0000256" key="15">
    <source>
        <dbReference type="PIRSR" id="PIRSR602401-1"/>
    </source>
</evidence>
<protein>
    <recommendedName>
        <fullName evidence="5">unspecific monooxygenase</fullName>
        <ecNumber evidence="5">1.14.14.1</ecNumber>
    </recommendedName>
</protein>
<name>A0AAV1IWD1_9NEOP</name>
<comment type="cofactor">
    <cofactor evidence="1 15">
        <name>heme</name>
        <dbReference type="ChEBI" id="CHEBI:30413"/>
    </cofactor>
</comment>
<evidence type="ECO:0000256" key="10">
    <source>
        <dbReference type="ARBA" id="ARBA00023002"/>
    </source>
</evidence>
<evidence type="ECO:0000256" key="2">
    <source>
        <dbReference type="ARBA" id="ARBA00004174"/>
    </source>
</evidence>
<evidence type="ECO:0000256" key="4">
    <source>
        <dbReference type="ARBA" id="ARBA00010617"/>
    </source>
</evidence>
<evidence type="ECO:0000256" key="13">
    <source>
        <dbReference type="ARBA" id="ARBA00023136"/>
    </source>
</evidence>
<keyword evidence="10 16" id="KW-0560">Oxidoreductase</keyword>
<evidence type="ECO:0000256" key="14">
    <source>
        <dbReference type="ARBA" id="ARBA00047827"/>
    </source>
</evidence>
<dbReference type="FunFam" id="1.10.630.10:FF:000042">
    <property type="entry name" value="Cytochrome P450"/>
    <property type="match status" value="1"/>
</dbReference>
<dbReference type="Gene3D" id="1.10.630.10">
    <property type="entry name" value="Cytochrome P450"/>
    <property type="match status" value="1"/>
</dbReference>
<sequence>MVPLVFILSSFALALITSFYIKLRYFNYWQKKGVPHVKPIPVFGNYKDYIILNKTITDVVNKICEKFPKEPYVGAFYGTNPTLIVRDPEYAKLVLAKDFYYFHSRENGEYSKSEALTRNIFFASGDSWKIVRQNMTPFFTSAKMKKMFYIIEECNTALETFMDEAAKLPQVEVRNIMARYTIDCIGRCAFGINPNALSSKEESNPFRDIGYKIFEPSTVRGLKLIGRAIWPDFFYKLGFKAFPDEILNFFDTLLLNVLNQRQHKNSGGNTFIDLVLGFKENKYITGDSILSLKGEMKKTSLEVDDELLCAQCFVFFGAGFETSATTLSFLLYELAKNPDKQKLAVEEVDNYLKKNNKLFYECVSETPYLEACMNETMRLYPVLGVITREVVEDYTLPTALTINKGSRVHVAVHHLHHHPELFPDPEVFRPERFLGEEKAKIVPFSFLPFGEGPRICIGIRFAKMQATAGLITILKKYEVRLADDTPMQLEIEPRVIVTQPKTPVNLKFVLRKK</sequence>
<dbReference type="InterPro" id="IPR036396">
    <property type="entry name" value="Cyt_P450_sf"/>
</dbReference>
<dbReference type="GO" id="GO:0005789">
    <property type="term" value="C:endoplasmic reticulum membrane"/>
    <property type="evidence" value="ECO:0007669"/>
    <property type="project" value="UniProtKB-SubCell"/>
</dbReference>
<dbReference type="GO" id="GO:0020037">
    <property type="term" value="F:heme binding"/>
    <property type="evidence" value="ECO:0007669"/>
    <property type="project" value="InterPro"/>
</dbReference>
<evidence type="ECO:0000256" key="8">
    <source>
        <dbReference type="ARBA" id="ARBA00022824"/>
    </source>
</evidence>
<evidence type="ECO:0000256" key="12">
    <source>
        <dbReference type="ARBA" id="ARBA00023033"/>
    </source>
</evidence>
<evidence type="ECO:0000256" key="11">
    <source>
        <dbReference type="ARBA" id="ARBA00023004"/>
    </source>
</evidence>
<keyword evidence="12 16" id="KW-0503">Monooxygenase</keyword>
<dbReference type="SUPFAM" id="SSF48264">
    <property type="entry name" value="Cytochrome P450"/>
    <property type="match status" value="1"/>
</dbReference>
<keyword evidence="7 15" id="KW-0479">Metal-binding</keyword>
<evidence type="ECO:0000313" key="18">
    <source>
        <dbReference type="Proteomes" id="UP001497472"/>
    </source>
</evidence>
<keyword evidence="18" id="KW-1185">Reference proteome</keyword>
<evidence type="ECO:0000256" key="6">
    <source>
        <dbReference type="ARBA" id="ARBA00022617"/>
    </source>
</evidence>
<keyword evidence="11 15" id="KW-0408">Iron</keyword>
<dbReference type="CDD" id="cd11056">
    <property type="entry name" value="CYP6-like"/>
    <property type="match status" value="1"/>
</dbReference>
<dbReference type="PRINTS" id="PR00463">
    <property type="entry name" value="EP450I"/>
</dbReference>
<dbReference type="EMBL" id="CAVLEF010000002">
    <property type="protein sequence ID" value="CAK1541467.1"/>
    <property type="molecule type" value="Genomic_DNA"/>
</dbReference>
<keyword evidence="13" id="KW-0472">Membrane</keyword>
<reference evidence="17 18" key="1">
    <citation type="submission" date="2023-11" db="EMBL/GenBank/DDBJ databases">
        <authorList>
            <person name="Okamura Y."/>
        </authorList>
    </citation>
    <scope>NUCLEOTIDE SEQUENCE [LARGE SCALE GENOMIC DNA]</scope>
</reference>
<dbReference type="InterPro" id="IPR050476">
    <property type="entry name" value="Insect_CytP450_Detox"/>
</dbReference>
<dbReference type="Pfam" id="PF00067">
    <property type="entry name" value="p450"/>
    <property type="match status" value="1"/>
</dbReference>
<evidence type="ECO:0000256" key="3">
    <source>
        <dbReference type="ARBA" id="ARBA00004406"/>
    </source>
</evidence>
<dbReference type="PRINTS" id="PR00385">
    <property type="entry name" value="P450"/>
</dbReference>
<dbReference type="EC" id="1.14.14.1" evidence="5"/>
<gene>
    <name evidence="17" type="ORF">LNINA_LOCUS1449</name>
</gene>
<evidence type="ECO:0000313" key="17">
    <source>
        <dbReference type="EMBL" id="CAK1541467.1"/>
    </source>
</evidence>
<dbReference type="GO" id="GO:0016712">
    <property type="term" value="F:oxidoreductase activity, acting on paired donors, with incorporation or reduction of molecular oxygen, reduced flavin or flavoprotein as one donor, and incorporation of one atom of oxygen"/>
    <property type="evidence" value="ECO:0007669"/>
    <property type="project" value="UniProtKB-EC"/>
</dbReference>
<comment type="similarity">
    <text evidence="4 16">Belongs to the cytochrome P450 family.</text>
</comment>
<comment type="catalytic activity">
    <reaction evidence="14">
        <text>an organic molecule + reduced [NADPH--hemoprotein reductase] + O2 = an alcohol + oxidized [NADPH--hemoprotein reductase] + H2O + H(+)</text>
        <dbReference type="Rhea" id="RHEA:17149"/>
        <dbReference type="Rhea" id="RHEA-COMP:11964"/>
        <dbReference type="Rhea" id="RHEA-COMP:11965"/>
        <dbReference type="ChEBI" id="CHEBI:15377"/>
        <dbReference type="ChEBI" id="CHEBI:15378"/>
        <dbReference type="ChEBI" id="CHEBI:15379"/>
        <dbReference type="ChEBI" id="CHEBI:30879"/>
        <dbReference type="ChEBI" id="CHEBI:57618"/>
        <dbReference type="ChEBI" id="CHEBI:58210"/>
        <dbReference type="ChEBI" id="CHEBI:142491"/>
        <dbReference type="EC" id="1.14.14.1"/>
    </reaction>
</comment>
<dbReference type="InterPro" id="IPR002401">
    <property type="entry name" value="Cyt_P450_E_grp-I"/>
</dbReference>
<evidence type="ECO:0000256" key="7">
    <source>
        <dbReference type="ARBA" id="ARBA00022723"/>
    </source>
</evidence>
<keyword evidence="9" id="KW-0492">Microsome</keyword>
<proteinExistence type="inferred from homology"/>
<dbReference type="Proteomes" id="UP001497472">
    <property type="component" value="Unassembled WGS sequence"/>
</dbReference>
<dbReference type="InterPro" id="IPR017972">
    <property type="entry name" value="Cyt_P450_CS"/>
</dbReference>
<feature type="binding site" description="axial binding residue" evidence="15">
    <location>
        <position position="456"/>
    </location>
    <ligand>
        <name>heme</name>
        <dbReference type="ChEBI" id="CHEBI:30413"/>
    </ligand>
    <ligandPart>
        <name>Fe</name>
        <dbReference type="ChEBI" id="CHEBI:18248"/>
    </ligandPart>
</feature>
<organism evidence="17 18">
    <name type="scientific">Leptosia nina</name>
    <dbReference type="NCBI Taxonomy" id="320188"/>
    <lineage>
        <taxon>Eukaryota</taxon>
        <taxon>Metazoa</taxon>
        <taxon>Ecdysozoa</taxon>
        <taxon>Arthropoda</taxon>
        <taxon>Hexapoda</taxon>
        <taxon>Insecta</taxon>
        <taxon>Pterygota</taxon>
        <taxon>Neoptera</taxon>
        <taxon>Endopterygota</taxon>
        <taxon>Lepidoptera</taxon>
        <taxon>Glossata</taxon>
        <taxon>Ditrysia</taxon>
        <taxon>Papilionoidea</taxon>
        <taxon>Pieridae</taxon>
        <taxon>Pierinae</taxon>
        <taxon>Leptosia</taxon>
    </lineage>
</organism>
<dbReference type="PROSITE" id="PS00086">
    <property type="entry name" value="CYTOCHROME_P450"/>
    <property type="match status" value="1"/>
</dbReference>
<dbReference type="PANTHER" id="PTHR24292:SF45">
    <property type="entry name" value="CYTOCHROME P450 6G1-RELATED"/>
    <property type="match status" value="1"/>
</dbReference>
<accession>A0AAV1IWD1</accession>
<keyword evidence="8" id="KW-0256">Endoplasmic reticulum</keyword>
<keyword evidence="6 15" id="KW-0349">Heme</keyword>
<comment type="subcellular location">
    <subcellularLocation>
        <location evidence="3">Endoplasmic reticulum membrane</location>
        <topology evidence="3">Peripheral membrane protein</topology>
    </subcellularLocation>
    <subcellularLocation>
        <location evidence="2">Microsome membrane</location>
        <topology evidence="2">Peripheral membrane protein</topology>
    </subcellularLocation>
</comment>
<comment type="caution">
    <text evidence="17">The sequence shown here is derived from an EMBL/GenBank/DDBJ whole genome shotgun (WGS) entry which is preliminary data.</text>
</comment>
<evidence type="ECO:0000256" key="16">
    <source>
        <dbReference type="RuleBase" id="RU000461"/>
    </source>
</evidence>
<evidence type="ECO:0000256" key="1">
    <source>
        <dbReference type="ARBA" id="ARBA00001971"/>
    </source>
</evidence>
<evidence type="ECO:0000256" key="5">
    <source>
        <dbReference type="ARBA" id="ARBA00012109"/>
    </source>
</evidence>
<dbReference type="GO" id="GO:0005506">
    <property type="term" value="F:iron ion binding"/>
    <property type="evidence" value="ECO:0007669"/>
    <property type="project" value="InterPro"/>
</dbReference>